<evidence type="ECO:0000313" key="10">
    <source>
        <dbReference type="EMBL" id="ARQ69878.1"/>
    </source>
</evidence>
<feature type="active site" description="Proton donor/acceptor" evidence="6">
    <location>
        <position position="317"/>
    </location>
</feature>
<dbReference type="Gene3D" id="2.40.440.10">
    <property type="entry name" value="L,D-transpeptidase catalytic domain-like"/>
    <property type="match status" value="1"/>
</dbReference>
<keyword evidence="2" id="KW-0808">Transferase</keyword>
<dbReference type="Pfam" id="PF03734">
    <property type="entry name" value="YkuD"/>
    <property type="match status" value="1"/>
</dbReference>
<keyword evidence="3 6" id="KW-0133">Cell shape</keyword>
<reference evidence="10 11" key="1">
    <citation type="submission" date="2017-05" db="EMBL/GenBank/DDBJ databases">
        <title>Complete genome sequence of Streptomyces sp. SCSIO 03032 revealed the diverse biosynthetic pathways for its bioactive secondary metabolites.</title>
        <authorList>
            <person name="Ma L."/>
            <person name="Zhu Y."/>
            <person name="Zhang W."/>
            <person name="Zhang G."/>
            <person name="Tian X."/>
            <person name="Zhang S."/>
            <person name="Zhang C."/>
        </authorList>
    </citation>
    <scope>NUCLEOTIDE SEQUENCE [LARGE SCALE GENOMIC DNA]</scope>
    <source>
        <strain evidence="10 11">SCSIO 03032</strain>
    </source>
</reference>
<keyword evidence="5 6" id="KW-0961">Cell wall biogenesis/degradation</keyword>
<evidence type="ECO:0000256" key="1">
    <source>
        <dbReference type="ARBA" id="ARBA00004752"/>
    </source>
</evidence>
<name>A0A1W7CYI8_9ACTN</name>
<dbReference type="GO" id="GO:0008360">
    <property type="term" value="P:regulation of cell shape"/>
    <property type="evidence" value="ECO:0007669"/>
    <property type="project" value="UniProtKB-UniRule"/>
</dbReference>
<protein>
    <recommendedName>
        <fullName evidence="9">L,D-TPase catalytic domain-containing protein</fullName>
    </recommendedName>
</protein>
<evidence type="ECO:0000256" key="8">
    <source>
        <dbReference type="SAM" id="SignalP"/>
    </source>
</evidence>
<keyword evidence="4 6" id="KW-0573">Peptidoglycan synthesis</keyword>
<dbReference type="AlphaFoldDB" id="A0A1W7CYI8"/>
<sequence>MRSAYVRRLVVSAAAATALLLTGCSVEEGQASGAPTEAAEREETTAPPDDGEGEGDDVAEESEEPAEQVVLDFGDESDLVRELQARLEQLGHFAARPTGYYGDVTVGAVSDYQRAAGFEVSGTVFESTWAALTGATAAPTEEQLYPPQQVMGYGDNSDQVRELQARLKQLGHFADNPTGYYGDVTAAAVRAYQEAAGIEATGTVFEPTWDALRAETTTPTRDETHPPLEVPEVEPAQGLDERCLEGRVLCISKTSNTMAWVVDGEVRMTVDVRFGAEETPTREGVFDVYWKSRNHHSTLYDSPMPYAMFFDGGQAVHYSEDFAANGYNGASHGCVNVRDEAAIAELFDAVNEGDRVVVYW</sequence>
<dbReference type="PROSITE" id="PS51257">
    <property type="entry name" value="PROKAR_LIPOPROTEIN"/>
    <property type="match status" value="1"/>
</dbReference>
<dbReference type="Pfam" id="PF01471">
    <property type="entry name" value="PG_binding_1"/>
    <property type="match status" value="2"/>
</dbReference>
<evidence type="ECO:0000259" key="9">
    <source>
        <dbReference type="PROSITE" id="PS52029"/>
    </source>
</evidence>
<dbReference type="KEGG" id="smao:CAG99_14285"/>
<keyword evidence="8" id="KW-0732">Signal</keyword>
<dbReference type="InterPro" id="IPR038063">
    <property type="entry name" value="Transpep_catalytic_dom"/>
</dbReference>
<dbReference type="InterPro" id="IPR036365">
    <property type="entry name" value="PGBD-like_sf"/>
</dbReference>
<dbReference type="GO" id="GO:0005576">
    <property type="term" value="C:extracellular region"/>
    <property type="evidence" value="ECO:0007669"/>
    <property type="project" value="TreeGrafter"/>
</dbReference>
<dbReference type="RefSeq" id="WP_086159745.1">
    <property type="nucleotide sequence ID" value="NZ_CP021121.1"/>
</dbReference>
<feature type="region of interest" description="Disordered" evidence="7">
    <location>
        <begin position="28"/>
        <end position="66"/>
    </location>
</feature>
<dbReference type="SUPFAM" id="SSF141523">
    <property type="entry name" value="L,D-transpeptidase catalytic domain-like"/>
    <property type="match status" value="1"/>
</dbReference>
<comment type="pathway">
    <text evidence="1 6">Cell wall biogenesis; peptidoglycan biosynthesis.</text>
</comment>
<dbReference type="EMBL" id="CP021121">
    <property type="protein sequence ID" value="ARQ69878.1"/>
    <property type="molecule type" value="Genomic_DNA"/>
</dbReference>
<evidence type="ECO:0000256" key="6">
    <source>
        <dbReference type="PROSITE-ProRule" id="PRU01373"/>
    </source>
</evidence>
<evidence type="ECO:0000256" key="2">
    <source>
        <dbReference type="ARBA" id="ARBA00022679"/>
    </source>
</evidence>
<dbReference type="InterPro" id="IPR036366">
    <property type="entry name" value="PGBDSf"/>
</dbReference>
<proteinExistence type="predicted"/>
<dbReference type="PANTHER" id="PTHR30582">
    <property type="entry name" value="L,D-TRANSPEPTIDASE"/>
    <property type="match status" value="1"/>
</dbReference>
<feature type="active site" description="Nucleophile" evidence="6">
    <location>
        <position position="334"/>
    </location>
</feature>
<feature type="domain" description="L,D-TPase catalytic" evidence="9">
    <location>
        <begin position="247"/>
        <end position="359"/>
    </location>
</feature>
<dbReference type="GO" id="GO:0016740">
    <property type="term" value="F:transferase activity"/>
    <property type="evidence" value="ECO:0007669"/>
    <property type="project" value="UniProtKB-KW"/>
</dbReference>
<feature type="compositionally biased region" description="Acidic residues" evidence="7">
    <location>
        <begin position="49"/>
        <end position="66"/>
    </location>
</feature>
<dbReference type="CDD" id="cd16913">
    <property type="entry name" value="YkuD_like"/>
    <property type="match status" value="1"/>
</dbReference>
<keyword evidence="11" id="KW-1185">Reference proteome</keyword>
<evidence type="ECO:0000256" key="7">
    <source>
        <dbReference type="SAM" id="MobiDB-lite"/>
    </source>
</evidence>
<dbReference type="OrthoDB" id="8887048at2"/>
<feature type="chain" id="PRO_5039596450" description="L,D-TPase catalytic domain-containing protein" evidence="8">
    <location>
        <begin position="28"/>
        <end position="360"/>
    </location>
</feature>
<accession>A0A1W7CYI8</accession>
<evidence type="ECO:0000256" key="4">
    <source>
        <dbReference type="ARBA" id="ARBA00022984"/>
    </source>
</evidence>
<dbReference type="SUPFAM" id="SSF47090">
    <property type="entry name" value="PGBD-like"/>
    <property type="match status" value="2"/>
</dbReference>
<evidence type="ECO:0000256" key="5">
    <source>
        <dbReference type="ARBA" id="ARBA00023316"/>
    </source>
</evidence>
<dbReference type="PROSITE" id="PS52029">
    <property type="entry name" value="LD_TPASE"/>
    <property type="match status" value="1"/>
</dbReference>
<dbReference type="GO" id="GO:0071555">
    <property type="term" value="P:cell wall organization"/>
    <property type="evidence" value="ECO:0007669"/>
    <property type="project" value="UniProtKB-UniRule"/>
</dbReference>
<gene>
    <name evidence="10" type="ORF">CAG99_14285</name>
</gene>
<dbReference type="GO" id="GO:0018104">
    <property type="term" value="P:peptidoglycan-protein cross-linking"/>
    <property type="evidence" value="ECO:0007669"/>
    <property type="project" value="TreeGrafter"/>
</dbReference>
<dbReference type="InterPro" id="IPR050979">
    <property type="entry name" value="LD-transpeptidase"/>
</dbReference>
<dbReference type="InterPro" id="IPR002477">
    <property type="entry name" value="Peptidoglycan-bd-like"/>
</dbReference>
<evidence type="ECO:0000256" key="3">
    <source>
        <dbReference type="ARBA" id="ARBA00022960"/>
    </source>
</evidence>
<dbReference type="Gene3D" id="1.10.101.10">
    <property type="entry name" value="PGBD-like superfamily/PGBD"/>
    <property type="match status" value="2"/>
</dbReference>
<dbReference type="InterPro" id="IPR005490">
    <property type="entry name" value="LD_TPept_cat_dom"/>
</dbReference>
<evidence type="ECO:0000313" key="11">
    <source>
        <dbReference type="Proteomes" id="UP000194218"/>
    </source>
</evidence>
<dbReference type="UniPathway" id="UPA00219"/>
<organism evidence="10 11">
    <name type="scientific">Streptomyces marincola</name>
    <dbReference type="NCBI Taxonomy" id="2878388"/>
    <lineage>
        <taxon>Bacteria</taxon>
        <taxon>Bacillati</taxon>
        <taxon>Actinomycetota</taxon>
        <taxon>Actinomycetes</taxon>
        <taxon>Kitasatosporales</taxon>
        <taxon>Streptomycetaceae</taxon>
        <taxon>Streptomyces</taxon>
    </lineage>
</organism>
<dbReference type="Proteomes" id="UP000194218">
    <property type="component" value="Chromosome"/>
</dbReference>
<dbReference type="PANTHER" id="PTHR30582:SF33">
    <property type="entry name" value="EXPORTED PROTEIN"/>
    <property type="match status" value="1"/>
</dbReference>
<dbReference type="GO" id="GO:0071972">
    <property type="term" value="F:peptidoglycan L,D-transpeptidase activity"/>
    <property type="evidence" value="ECO:0007669"/>
    <property type="project" value="TreeGrafter"/>
</dbReference>
<feature type="signal peptide" evidence="8">
    <location>
        <begin position="1"/>
        <end position="27"/>
    </location>
</feature>